<evidence type="ECO:0000256" key="6">
    <source>
        <dbReference type="ARBA" id="ARBA00023277"/>
    </source>
</evidence>
<dbReference type="InterPro" id="IPR013320">
    <property type="entry name" value="ConA-like_dom_sf"/>
</dbReference>
<name>A0A0D7APK6_9AGAR</name>
<evidence type="ECO:0000313" key="11">
    <source>
        <dbReference type="Proteomes" id="UP000054144"/>
    </source>
</evidence>
<accession>A0A0D7APK6</accession>
<evidence type="ECO:0000313" key="10">
    <source>
        <dbReference type="EMBL" id="KIY53517.1"/>
    </source>
</evidence>
<keyword evidence="7 9" id="KW-0326">Glycosidase</keyword>
<sequence>MNIWEANYNTVAFTPHVCTVEDGASDKDGCDSNSYCTGDATFLGQSFTVDTNSVITIVTQFIVSDNTSTDTLFEVCSFYVEGDIIISNSAVSKTASGDTNSLEDRSGLAQLGRAFGDSMVLVLSLWNDHEANMLWLDGDYPAIVSPTSPGVARG</sequence>
<dbReference type="Gene3D" id="2.70.100.10">
    <property type="entry name" value="Glycoside hydrolase, family 7, domain"/>
    <property type="match status" value="1"/>
</dbReference>
<evidence type="ECO:0000256" key="5">
    <source>
        <dbReference type="ARBA" id="ARBA00023001"/>
    </source>
</evidence>
<dbReference type="PANTHER" id="PTHR33753">
    <property type="entry name" value="1,4-BETA-D-GLUCAN CELLOBIOHYDROLASE B"/>
    <property type="match status" value="1"/>
</dbReference>
<gene>
    <name evidence="10" type="ORF">FISHEDRAFT_68864</name>
</gene>
<evidence type="ECO:0000256" key="2">
    <source>
        <dbReference type="ARBA" id="ARBA00006044"/>
    </source>
</evidence>
<dbReference type="AlphaFoldDB" id="A0A0D7APK6"/>
<evidence type="ECO:0000256" key="4">
    <source>
        <dbReference type="ARBA" id="ARBA00022801"/>
    </source>
</evidence>
<evidence type="ECO:0000256" key="7">
    <source>
        <dbReference type="ARBA" id="ARBA00023295"/>
    </source>
</evidence>
<evidence type="ECO:0000256" key="9">
    <source>
        <dbReference type="RuleBase" id="RU361164"/>
    </source>
</evidence>
<evidence type="ECO:0000256" key="3">
    <source>
        <dbReference type="ARBA" id="ARBA00022729"/>
    </source>
</evidence>
<dbReference type="PANTHER" id="PTHR33753:SF2">
    <property type="entry name" value="GLYCOSIDE HYDROLASE FAMILY 7 PROTEIN"/>
    <property type="match status" value="1"/>
</dbReference>
<dbReference type="EC" id="3.2.1.-" evidence="9"/>
<comment type="catalytic activity">
    <reaction evidence="1">
        <text>Hydrolysis of (1-&gt;4)-beta-D-glucosidic linkages in cellulose and cellotetraose, releasing cellobiose from the non-reducing ends of the chains.</text>
        <dbReference type="EC" id="3.2.1.91"/>
    </reaction>
</comment>
<dbReference type="GO" id="GO:0016162">
    <property type="term" value="F:cellulose 1,4-beta-cellobiosidase activity"/>
    <property type="evidence" value="ECO:0007669"/>
    <property type="project" value="UniProtKB-EC"/>
</dbReference>
<dbReference type="GO" id="GO:0030245">
    <property type="term" value="P:cellulose catabolic process"/>
    <property type="evidence" value="ECO:0007669"/>
    <property type="project" value="UniProtKB-KW"/>
</dbReference>
<reference evidence="10 11" key="1">
    <citation type="journal article" date="2015" name="Fungal Genet. Biol.">
        <title>Evolution of novel wood decay mechanisms in Agaricales revealed by the genome sequences of Fistulina hepatica and Cylindrobasidium torrendii.</title>
        <authorList>
            <person name="Floudas D."/>
            <person name="Held B.W."/>
            <person name="Riley R."/>
            <person name="Nagy L.G."/>
            <person name="Koehler G."/>
            <person name="Ransdell A.S."/>
            <person name="Younus H."/>
            <person name="Chow J."/>
            <person name="Chiniquy J."/>
            <person name="Lipzen A."/>
            <person name="Tritt A."/>
            <person name="Sun H."/>
            <person name="Haridas S."/>
            <person name="LaButti K."/>
            <person name="Ohm R.A."/>
            <person name="Kues U."/>
            <person name="Blanchette R.A."/>
            <person name="Grigoriev I.V."/>
            <person name="Minto R.E."/>
            <person name="Hibbett D.S."/>
        </authorList>
    </citation>
    <scope>NUCLEOTIDE SEQUENCE [LARGE SCALE GENOMIC DNA]</scope>
    <source>
        <strain evidence="10 11">ATCC 64428</strain>
    </source>
</reference>
<dbReference type="OrthoDB" id="412382at2759"/>
<dbReference type="Proteomes" id="UP000054144">
    <property type="component" value="Unassembled WGS sequence"/>
</dbReference>
<keyword evidence="8 9" id="KW-0624">Polysaccharide degradation</keyword>
<dbReference type="SUPFAM" id="SSF49899">
    <property type="entry name" value="Concanavalin A-like lectins/glucanases"/>
    <property type="match status" value="1"/>
</dbReference>
<proteinExistence type="inferred from homology"/>
<dbReference type="PRINTS" id="PR00734">
    <property type="entry name" value="GLHYDRLASE7"/>
</dbReference>
<dbReference type="Pfam" id="PF00840">
    <property type="entry name" value="Glyco_hydro_7"/>
    <property type="match status" value="1"/>
</dbReference>
<protein>
    <recommendedName>
        <fullName evidence="9">Glucanase</fullName>
        <ecNumber evidence="9">3.2.1.-</ecNumber>
    </recommendedName>
</protein>
<keyword evidence="4 9" id="KW-0378">Hydrolase</keyword>
<keyword evidence="5 9" id="KW-0136">Cellulose degradation</keyword>
<dbReference type="InterPro" id="IPR037019">
    <property type="entry name" value="Glyco_hydro_7_sf"/>
</dbReference>
<comment type="similarity">
    <text evidence="2 9">Belongs to the glycosyl hydrolase 7 (cellulase C) family.</text>
</comment>
<keyword evidence="11" id="KW-1185">Reference proteome</keyword>
<organism evidence="10 11">
    <name type="scientific">Fistulina hepatica ATCC 64428</name>
    <dbReference type="NCBI Taxonomy" id="1128425"/>
    <lineage>
        <taxon>Eukaryota</taxon>
        <taxon>Fungi</taxon>
        <taxon>Dikarya</taxon>
        <taxon>Basidiomycota</taxon>
        <taxon>Agaricomycotina</taxon>
        <taxon>Agaricomycetes</taxon>
        <taxon>Agaricomycetidae</taxon>
        <taxon>Agaricales</taxon>
        <taxon>Fistulinaceae</taxon>
        <taxon>Fistulina</taxon>
    </lineage>
</organism>
<dbReference type="EMBL" id="KN881616">
    <property type="protein sequence ID" value="KIY53517.1"/>
    <property type="molecule type" value="Genomic_DNA"/>
</dbReference>
<evidence type="ECO:0000256" key="8">
    <source>
        <dbReference type="ARBA" id="ARBA00023326"/>
    </source>
</evidence>
<evidence type="ECO:0000256" key="1">
    <source>
        <dbReference type="ARBA" id="ARBA00001641"/>
    </source>
</evidence>
<dbReference type="InterPro" id="IPR001722">
    <property type="entry name" value="Glyco_hydro_7"/>
</dbReference>
<keyword evidence="3" id="KW-0732">Signal</keyword>
<keyword evidence="6" id="KW-0119">Carbohydrate metabolism</keyword>